<evidence type="ECO:0000313" key="2">
    <source>
        <dbReference type="Proteomes" id="UP000184356"/>
    </source>
</evidence>
<proteinExistence type="predicted"/>
<dbReference type="RefSeq" id="XP_040700180.1">
    <property type="nucleotide sequence ID" value="XM_040839957.1"/>
</dbReference>
<gene>
    <name evidence="1" type="ORF">ASPSYDRAFT_1136438</name>
</gene>
<sequence length="201" mass="22329">MRSASLLLWVSGINESVCYTIQLDCAFCVVFPSFEGTESSSVSTQESKFTKPSLRADKHTSSLLLHLSNFSSAHLRPVSILIIIIITIINFFKSPLPIPQSFLIKPTPHWPVPRSIPTQLAYNKLLAPPVKLKALLASPEKLFLESLYLNYRIRHGNQPAPCSITALPCLCSWSPAPLLASSSGWITQSITCLVFKRAFFR</sequence>
<reference evidence="2" key="1">
    <citation type="journal article" date="2017" name="Genome Biol.">
        <title>Comparative genomics reveals high biological diversity and specific adaptations in the industrially and medically important fungal genus Aspergillus.</title>
        <authorList>
            <person name="de Vries R.P."/>
            <person name="Riley R."/>
            <person name="Wiebenga A."/>
            <person name="Aguilar-Osorio G."/>
            <person name="Amillis S."/>
            <person name="Uchima C.A."/>
            <person name="Anderluh G."/>
            <person name="Asadollahi M."/>
            <person name="Askin M."/>
            <person name="Barry K."/>
            <person name="Battaglia E."/>
            <person name="Bayram O."/>
            <person name="Benocci T."/>
            <person name="Braus-Stromeyer S.A."/>
            <person name="Caldana C."/>
            <person name="Canovas D."/>
            <person name="Cerqueira G.C."/>
            <person name="Chen F."/>
            <person name="Chen W."/>
            <person name="Choi C."/>
            <person name="Clum A."/>
            <person name="Dos Santos R.A."/>
            <person name="Damasio A.R."/>
            <person name="Diallinas G."/>
            <person name="Emri T."/>
            <person name="Fekete E."/>
            <person name="Flipphi M."/>
            <person name="Freyberg S."/>
            <person name="Gallo A."/>
            <person name="Gournas C."/>
            <person name="Habgood R."/>
            <person name="Hainaut M."/>
            <person name="Harispe M.L."/>
            <person name="Henrissat B."/>
            <person name="Hilden K.S."/>
            <person name="Hope R."/>
            <person name="Hossain A."/>
            <person name="Karabika E."/>
            <person name="Karaffa L."/>
            <person name="Karanyi Z."/>
            <person name="Krasevec N."/>
            <person name="Kuo A."/>
            <person name="Kusch H."/>
            <person name="LaButti K."/>
            <person name="Lagendijk E.L."/>
            <person name="Lapidus A."/>
            <person name="Levasseur A."/>
            <person name="Lindquist E."/>
            <person name="Lipzen A."/>
            <person name="Logrieco A.F."/>
            <person name="MacCabe A."/>
            <person name="Maekelae M.R."/>
            <person name="Malavazi I."/>
            <person name="Melin P."/>
            <person name="Meyer V."/>
            <person name="Mielnichuk N."/>
            <person name="Miskei M."/>
            <person name="Molnar A.P."/>
            <person name="Mule G."/>
            <person name="Ngan C.Y."/>
            <person name="Orejas M."/>
            <person name="Orosz E."/>
            <person name="Ouedraogo J.P."/>
            <person name="Overkamp K.M."/>
            <person name="Park H.-S."/>
            <person name="Perrone G."/>
            <person name="Piumi F."/>
            <person name="Punt P.J."/>
            <person name="Ram A.F."/>
            <person name="Ramon A."/>
            <person name="Rauscher S."/>
            <person name="Record E."/>
            <person name="Riano-Pachon D.M."/>
            <person name="Robert V."/>
            <person name="Roehrig J."/>
            <person name="Ruller R."/>
            <person name="Salamov A."/>
            <person name="Salih N.S."/>
            <person name="Samson R.A."/>
            <person name="Sandor E."/>
            <person name="Sanguinetti M."/>
            <person name="Schuetze T."/>
            <person name="Sepcic K."/>
            <person name="Shelest E."/>
            <person name="Sherlock G."/>
            <person name="Sophianopoulou V."/>
            <person name="Squina F.M."/>
            <person name="Sun H."/>
            <person name="Susca A."/>
            <person name="Todd R.B."/>
            <person name="Tsang A."/>
            <person name="Unkles S.E."/>
            <person name="van de Wiele N."/>
            <person name="van Rossen-Uffink D."/>
            <person name="Oliveira J.V."/>
            <person name="Vesth T.C."/>
            <person name="Visser J."/>
            <person name="Yu J.-H."/>
            <person name="Zhou M."/>
            <person name="Andersen M.R."/>
            <person name="Archer D.B."/>
            <person name="Baker S.E."/>
            <person name="Benoit I."/>
            <person name="Brakhage A.A."/>
            <person name="Braus G.H."/>
            <person name="Fischer R."/>
            <person name="Frisvad J.C."/>
            <person name="Goldman G.H."/>
            <person name="Houbraken J."/>
            <person name="Oakley B."/>
            <person name="Pocsi I."/>
            <person name="Scazzocchio C."/>
            <person name="Seiboth B."/>
            <person name="vanKuyk P.A."/>
            <person name="Wortman J."/>
            <person name="Dyer P.S."/>
            <person name="Grigoriev I.V."/>
        </authorList>
    </citation>
    <scope>NUCLEOTIDE SEQUENCE [LARGE SCALE GENOMIC DNA]</scope>
    <source>
        <strain evidence="2">CBS 593.65</strain>
    </source>
</reference>
<accession>A0A1L9TAD1</accession>
<dbReference type="VEuPathDB" id="FungiDB:ASPSYDRAFT_1136438"/>
<evidence type="ECO:0000313" key="1">
    <source>
        <dbReference type="EMBL" id="OJJ56374.1"/>
    </source>
</evidence>
<protein>
    <submittedName>
        <fullName evidence="1">Uncharacterized protein</fullName>
    </submittedName>
</protein>
<dbReference type="AlphaFoldDB" id="A0A1L9TAD1"/>
<dbReference type="EMBL" id="KV878590">
    <property type="protein sequence ID" value="OJJ56374.1"/>
    <property type="molecule type" value="Genomic_DNA"/>
</dbReference>
<keyword evidence="2" id="KW-1185">Reference proteome</keyword>
<name>A0A1L9TAD1_9EURO</name>
<organism evidence="1 2">
    <name type="scientific">Aspergillus sydowii CBS 593.65</name>
    <dbReference type="NCBI Taxonomy" id="1036612"/>
    <lineage>
        <taxon>Eukaryota</taxon>
        <taxon>Fungi</taxon>
        <taxon>Dikarya</taxon>
        <taxon>Ascomycota</taxon>
        <taxon>Pezizomycotina</taxon>
        <taxon>Eurotiomycetes</taxon>
        <taxon>Eurotiomycetidae</taxon>
        <taxon>Eurotiales</taxon>
        <taxon>Aspergillaceae</taxon>
        <taxon>Aspergillus</taxon>
        <taxon>Aspergillus subgen. Nidulantes</taxon>
    </lineage>
</organism>
<dbReference type="Proteomes" id="UP000184356">
    <property type="component" value="Unassembled WGS sequence"/>
</dbReference>
<dbReference type="GeneID" id="63756030"/>